<dbReference type="GO" id="GO:0005737">
    <property type="term" value="C:cytoplasm"/>
    <property type="evidence" value="ECO:0007669"/>
    <property type="project" value="UniProtKB-ARBA"/>
</dbReference>
<keyword evidence="2" id="KW-1133">Transmembrane helix</keyword>
<dbReference type="Pfam" id="PF17047">
    <property type="entry name" value="SMP_LBD"/>
    <property type="match status" value="1"/>
</dbReference>
<reference evidence="5 6" key="1">
    <citation type="submission" date="2024-10" db="EMBL/GenBank/DDBJ databases">
        <title>Updated reference genomes for cyclostephanoid diatoms.</title>
        <authorList>
            <person name="Roberts W.R."/>
            <person name="Alverson A.J."/>
        </authorList>
    </citation>
    <scope>NUCLEOTIDE SEQUENCE [LARGE SCALE GENOMIC DNA]</scope>
    <source>
        <strain evidence="5 6">AJA228-03</strain>
    </source>
</reference>
<evidence type="ECO:0000259" key="4">
    <source>
        <dbReference type="PROSITE" id="PS50004"/>
    </source>
</evidence>
<feature type="region of interest" description="Disordered" evidence="3">
    <location>
        <begin position="686"/>
        <end position="722"/>
    </location>
</feature>
<evidence type="ECO:0000313" key="5">
    <source>
        <dbReference type="EMBL" id="KAL3815362.1"/>
    </source>
</evidence>
<accession>A0ABD3RT42</accession>
<dbReference type="CDD" id="cd00030">
    <property type="entry name" value="C2"/>
    <property type="match status" value="2"/>
</dbReference>
<dbReference type="PANTHER" id="PTHR45761">
    <property type="entry name" value="EXTENDED SYNAPTOTAGMIN-LIKE PROTEIN 2, ISOFORM C"/>
    <property type="match status" value="1"/>
</dbReference>
<dbReference type="EMBL" id="JALLPB020000202">
    <property type="protein sequence ID" value="KAL3815362.1"/>
    <property type="molecule type" value="Genomic_DNA"/>
</dbReference>
<keyword evidence="6" id="KW-1185">Reference proteome</keyword>
<comment type="caution">
    <text evidence="5">The sequence shown here is derived from an EMBL/GenBank/DDBJ whole genome shotgun (WGS) entry which is preliminary data.</text>
</comment>
<dbReference type="Proteomes" id="UP001530377">
    <property type="component" value="Unassembled WGS sequence"/>
</dbReference>
<dbReference type="InterPro" id="IPR035892">
    <property type="entry name" value="C2_domain_sf"/>
</dbReference>
<keyword evidence="1" id="KW-0812">Transmembrane</keyword>
<dbReference type="PROSITE" id="PS50004">
    <property type="entry name" value="C2"/>
    <property type="match status" value="2"/>
</dbReference>
<sequence length="747" mass="81521">MLQATLSKSMKVTVGVGRVKLRGRLHVLLSPLSHDLPVVTAIQFGFTNPPDIELTYTGAAGGILNVAQSTLLGVIDSCLAGVLVLPNRMTMPMDLGRYDYLETYVPPVGVIRLRALRGRGFTLLRGLLLNDIPDVYCTLRLGASDAHRTSTRVDDLSPNWEDEDGFDYVLYDMDQKVYVDVYDEDVANADELLGRAEITCRELFGGEGGGDDDDDDGIDGGGHTRELELALDGERTGCYLTVNAELYRLTDRLSSFDMPEYDGKDRMCGLMTIIVTRAYDLPIPRCDAATYVRVQYGGDGTPCKNRREFVTGTVTDYPGVDALNPMYDCAFHVPLTRAMLGTGRDTEGGVSSSPMSPASTSPPRSRGAIAAAADDCDDAGGGGGGSNRRRNSLLAMAGSVSTRMLETAGVPSRRANSRDDRRWNDVIFTLIDTDGANGTPGHGELGKVTVTHDELIRAYKHVITETRPIGDKGAKLEFRITLCGMQSEEEKLNLANAPKEIDDHLAPALYTSLFATKLSNAAHSRPVGGATIRVTALRGRGFVIKKRNLKKDDVPDTYCIIRTNACSEEWKTATIKDDCMPNWNETRDFPNVDPSRCKIFVDVYDKNGRKGKDDYIGSAKFPVQSLLRKRLMEVELFKGKTATNSYVTLTCVRLNTIKDVASGVGDVLIHYQPELGDDGVESTVIPPSHIPSRAKTANDIDDGSVASTRSDGNKLRRRKGIKNLPAKLLKKISPVAQRSPPEKEPSI</sequence>
<name>A0ABD3RT42_9STRA</name>
<proteinExistence type="predicted"/>
<feature type="compositionally biased region" description="Low complexity" evidence="3">
    <location>
        <begin position="351"/>
        <end position="373"/>
    </location>
</feature>
<evidence type="ECO:0000313" key="6">
    <source>
        <dbReference type="Proteomes" id="UP001530377"/>
    </source>
</evidence>
<dbReference type="SMART" id="SM00239">
    <property type="entry name" value="C2"/>
    <property type="match status" value="2"/>
</dbReference>
<evidence type="ECO:0000256" key="2">
    <source>
        <dbReference type="ARBA" id="ARBA00022989"/>
    </source>
</evidence>
<feature type="region of interest" description="Disordered" evidence="3">
    <location>
        <begin position="342"/>
        <end position="390"/>
    </location>
</feature>
<keyword evidence="2" id="KW-0472">Membrane</keyword>
<feature type="domain" description="C2" evidence="4">
    <location>
        <begin position="513"/>
        <end position="636"/>
    </location>
</feature>
<dbReference type="AlphaFoldDB" id="A0ABD3RT42"/>
<dbReference type="Gene3D" id="2.60.40.150">
    <property type="entry name" value="C2 domain"/>
    <property type="match status" value="2"/>
</dbReference>
<dbReference type="SUPFAM" id="SSF49562">
    <property type="entry name" value="C2 domain (Calcium/lipid-binding domain, CaLB)"/>
    <property type="match status" value="2"/>
</dbReference>
<dbReference type="InterPro" id="IPR039010">
    <property type="entry name" value="Synaptotagmin_SMP"/>
</dbReference>
<dbReference type="Pfam" id="PF00168">
    <property type="entry name" value="C2"/>
    <property type="match status" value="2"/>
</dbReference>
<organism evidence="5 6">
    <name type="scientific">Cyclostephanos tholiformis</name>
    <dbReference type="NCBI Taxonomy" id="382380"/>
    <lineage>
        <taxon>Eukaryota</taxon>
        <taxon>Sar</taxon>
        <taxon>Stramenopiles</taxon>
        <taxon>Ochrophyta</taxon>
        <taxon>Bacillariophyta</taxon>
        <taxon>Coscinodiscophyceae</taxon>
        <taxon>Thalassiosirophycidae</taxon>
        <taxon>Stephanodiscales</taxon>
        <taxon>Stephanodiscaceae</taxon>
        <taxon>Cyclostephanos</taxon>
    </lineage>
</organism>
<evidence type="ECO:0000256" key="3">
    <source>
        <dbReference type="SAM" id="MobiDB-lite"/>
    </source>
</evidence>
<dbReference type="PANTHER" id="PTHR45761:SF1">
    <property type="entry name" value="EXTENDED SYNAPTOTAGMIN-LIKE PROTEIN 2, ISOFORM C"/>
    <property type="match status" value="1"/>
</dbReference>
<dbReference type="InterPro" id="IPR051634">
    <property type="entry name" value="Extended_Synaptotagmin"/>
</dbReference>
<feature type="domain" description="C2" evidence="4">
    <location>
        <begin position="90"/>
        <end position="214"/>
    </location>
</feature>
<gene>
    <name evidence="5" type="ORF">ACHAXA_000749</name>
</gene>
<dbReference type="InterPro" id="IPR000008">
    <property type="entry name" value="C2_dom"/>
</dbReference>
<protein>
    <recommendedName>
        <fullName evidence="4">C2 domain-containing protein</fullName>
    </recommendedName>
</protein>
<evidence type="ECO:0000256" key="1">
    <source>
        <dbReference type="ARBA" id="ARBA00022692"/>
    </source>
</evidence>